<evidence type="ECO:0000313" key="3">
    <source>
        <dbReference type="Proteomes" id="UP000249390"/>
    </source>
</evidence>
<comment type="caution">
    <text evidence="2">The sequence shown here is derived from an EMBL/GenBank/DDBJ whole genome shotgun (WGS) entry which is preliminary data.</text>
</comment>
<dbReference type="InterPro" id="IPR039421">
    <property type="entry name" value="Type_1_exporter"/>
</dbReference>
<accession>A0A328E7H2</accession>
<protein>
    <recommendedName>
        <fullName evidence="4">ABC transporter domain-containing protein</fullName>
    </recommendedName>
</protein>
<dbReference type="PANTHER" id="PTHR43394:SF1">
    <property type="entry name" value="ATP-BINDING CASSETTE SUB-FAMILY B MEMBER 10, MITOCHONDRIAL"/>
    <property type="match status" value="1"/>
</dbReference>
<dbReference type="Gene3D" id="3.40.50.300">
    <property type="entry name" value="P-loop containing nucleotide triphosphate hydrolases"/>
    <property type="match status" value="1"/>
</dbReference>
<proteinExistence type="predicted"/>
<evidence type="ECO:0000256" key="1">
    <source>
        <dbReference type="ARBA" id="ARBA00004474"/>
    </source>
</evidence>
<comment type="subcellular location">
    <subcellularLocation>
        <location evidence="1">Plastid</location>
    </subcellularLocation>
</comment>
<dbReference type="Proteomes" id="UP000249390">
    <property type="component" value="Unassembled WGS sequence"/>
</dbReference>
<evidence type="ECO:0008006" key="4">
    <source>
        <dbReference type="Google" id="ProtNLM"/>
    </source>
</evidence>
<name>A0A328E7H2_9ASTE</name>
<dbReference type="AlphaFoldDB" id="A0A328E7H2"/>
<sequence length="146" mass="15739">MSACRTLEINRRPEPDAMIAGEVGEDEELVELKRSKVLVLDEATSSVDAKTDNMIQEAMREGGGFAGSTVIVVAHRITSIIDSDVVLVLGHGVVMERGSPLTLLQNRASSFAKLVAQYTTCQARSAKRVNSSSISDNCVKEQLCNT</sequence>
<dbReference type="InterPro" id="IPR027417">
    <property type="entry name" value="P-loop_NTPase"/>
</dbReference>
<gene>
    <name evidence="2" type="ORF">DM860_004415</name>
</gene>
<keyword evidence="3" id="KW-1185">Reference proteome</keyword>
<dbReference type="PANTHER" id="PTHR43394">
    <property type="entry name" value="ATP-DEPENDENT PERMEASE MDL1, MITOCHONDRIAL"/>
    <property type="match status" value="1"/>
</dbReference>
<dbReference type="SUPFAM" id="SSF52540">
    <property type="entry name" value="P-loop containing nucleoside triphosphate hydrolases"/>
    <property type="match status" value="1"/>
</dbReference>
<dbReference type="EMBL" id="NQVE01000015">
    <property type="protein sequence ID" value="RAL53944.1"/>
    <property type="molecule type" value="Genomic_DNA"/>
</dbReference>
<reference evidence="2 3" key="1">
    <citation type="submission" date="2018-06" db="EMBL/GenBank/DDBJ databases">
        <title>The Genome of Cuscuta australis (Dodder) Provides Insight into the Evolution of Plant Parasitism.</title>
        <authorList>
            <person name="Liu H."/>
        </authorList>
    </citation>
    <scope>NUCLEOTIDE SEQUENCE [LARGE SCALE GENOMIC DNA]</scope>
    <source>
        <strain evidence="3">cv. Yunnan</strain>
        <tissue evidence="2">Vines</tissue>
    </source>
</reference>
<evidence type="ECO:0000313" key="2">
    <source>
        <dbReference type="EMBL" id="RAL53944.1"/>
    </source>
</evidence>
<organism evidence="2 3">
    <name type="scientific">Cuscuta australis</name>
    <dbReference type="NCBI Taxonomy" id="267555"/>
    <lineage>
        <taxon>Eukaryota</taxon>
        <taxon>Viridiplantae</taxon>
        <taxon>Streptophyta</taxon>
        <taxon>Embryophyta</taxon>
        <taxon>Tracheophyta</taxon>
        <taxon>Spermatophyta</taxon>
        <taxon>Magnoliopsida</taxon>
        <taxon>eudicotyledons</taxon>
        <taxon>Gunneridae</taxon>
        <taxon>Pentapetalae</taxon>
        <taxon>asterids</taxon>
        <taxon>lamiids</taxon>
        <taxon>Solanales</taxon>
        <taxon>Convolvulaceae</taxon>
        <taxon>Cuscuteae</taxon>
        <taxon>Cuscuta</taxon>
        <taxon>Cuscuta subgen. Grammica</taxon>
        <taxon>Cuscuta sect. Cleistogrammica</taxon>
    </lineage>
</organism>
<dbReference type="GO" id="GO:0015421">
    <property type="term" value="F:ABC-type oligopeptide transporter activity"/>
    <property type="evidence" value="ECO:0007669"/>
    <property type="project" value="TreeGrafter"/>
</dbReference>
<dbReference type="GO" id="GO:0009536">
    <property type="term" value="C:plastid"/>
    <property type="evidence" value="ECO:0007669"/>
    <property type="project" value="UniProtKB-SubCell"/>
</dbReference>